<dbReference type="Gene3D" id="3.30.2310.20">
    <property type="entry name" value="RelE-like"/>
    <property type="match status" value="1"/>
</dbReference>
<name>A0A6M1KUY0_9ACTN</name>
<comment type="caution">
    <text evidence="3">The sequence shown here is derived from an EMBL/GenBank/DDBJ whole genome shotgun (WGS) entry which is preliminary data.</text>
</comment>
<reference evidence="3 4" key="1">
    <citation type="submission" date="2020-02" db="EMBL/GenBank/DDBJ databases">
        <title>Draft Genome Sequence of Verrucosispora sp. Strain CWR15, Isolated from Gulf of Mexico Sponge.</title>
        <authorList>
            <person name="Kennedy S.J."/>
            <person name="Cella E."/>
            <person name="Azarian T."/>
            <person name="Baker B.J."/>
            <person name="Shaw L.N."/>
        </authorList>
    </citation>
    <scope>NUCLEOTIDE SEQUENCE [LARGE SCALE GENOMIC DNA]</scope>
    <source>
        <strain evidence="3 4">CWR15</strain>
    </source>
</reference>
<protein>
    <submittedName>
        <fullName evidence="3">Type II toxin-antitoxin system RelE/ParE family toxin</fullName>
    </submittedName>
</protein>
<dbReference type="AlphaFoldDB" id="A0A6M1KUY0"/>
<dbReference type="SUPFAM" id="SSF143011">
    <property type="entry name" value="RelE-like"/>
    <property type="match status" value="1"/>
</dbReference>
<accession>A0A6M1KUY0</accession>
<comment type="similarity">
    <text evidence="1">Belongs to the RelE toxin family.</text>
</comment>
<dbReference type="EMBL" id="SAIY01000001">
    <property type="protein sequence ID" value="NGM11839.1"/>
    <property type="molecule type" value="Genomic_DNA"/>
</dbReference>
<gene>
    <name evidence="3" type="ORF">ENC19_03680</name>
</gene>
<proteinExistence type="inferred from homology"/>
<evidence type="ECO:0000256" key="1">
    <source>
        <dbReference type="ARBA" id="ARBA00006226"/>
    </source>
</evidence>
<dbReference type="Proteomes" id="UP000478148">
    <property type="component" value="Unassembled WGS sequence"/>
</dbReference>
<dbReference type="InterPro" id="IPR035093">
    <property type="entry name" value="RelE/ParE_toxin_dom_sf"/>
</dbReference>
<evidence type="ECO:0000256" key="2">
    <source>
        <dbReference type="ARBA" id="ARBA00022649"/>
    </source>
</evidence>
<dbReference type="PANTHER" id="PTHR35601">
    <property type="entry name" value="TOXIN RELE"/>
    <property type="match status" value="1"/>
</dbReference>
<dbReference type="InterPro" id="IPR007712">
    <property type="entry name" value="RelE/ParE_toxin"/>
</dbReference>
<evidence type="ECO:0000313" key="4">
    <source>
        <dbReference type="Proteomes" id="UP000478148"/>
    </source>
</evidence>
<dbReference type="Pfam" id="PF05016">
    <property type="entry name" value="ParE_toxin"/>
    <property type="match status" value="1"/>
</dbReference>
<dbReference type="PANTHER" id="PTHR35601:SF1">
    <property type="entry name" value="TOXIN RELE"/>
    <property type="match status" value="1"/>
</dbReference>
<evidence type="ECO:0000313" key="3">
    <source>
        <dbReference type="EMBL" id="NGM11839.1"/>
    </source>
</evidence>
<keyword evidence="4" id="KW-1185">Reference proteome</keyword>
<organism evidence="3 4">
    <name type="scientific">Verrucosispora sioxanthis</name>
    <dbReference type="NCBI Taxonomy" id="2499994"/>
    <lineage>
        <taxon>Bacteria</taxon>
        <taxon>Bacillati</taxon>
        <taxon>Actinomycetota</taxon>
        <taxon>Actinomycetes</taxon>
        <taxon>Micromonosporales</taxon>
        <taxon>Micromonosporaceae</taxon>
        <taxon>Micromonospora</taxon>
    </lineage>
</organism>
<keyword evidence="2" id="KW-1277">Toxin-antitoxin system</keyword>
<sequence length="93" mass="10329">MTSPTPPAYTVQVDRAAAKLLRKLDRPVQARLVTAIANLATEPRPAGVKALTGHSNLFRIRVGAYRIIYTVRDQELIVLVVHLGHRSDVYDLL</sequence>
<dbReference type="RefSeq" id="WP_164445691.1">
    <property type="nucleotide sequence ID" value="NZ_SAIY01000001.1"/>
</dbReference>